<sequence length="43" mass="4899">MKKPRPQLVIDIFDVSYYDIGMEDFLAMIKACIFDLDGTIGNT</sequence>
<proteinExistence type="predicted"/>
<evidence type="ECO:0000313" key="1">
    <source>
        <dbReference type="EMBL" id="EKC59945.1"/>
    </source>
</evidence>
<accession>K1T1J8</accession>
<gene>
    <name evidence="1" type="ORF">OBE_09218</name>
</gene>
<organism evidence="1">
    <name type="scientific">human gut metagenome</name>
    <dbReference type="NCBI Taxonomy" id="408170"/>
    <lineage>
        <taxon>unclassified sequences</taxon>
        <taxon>metagenomes</taxon>
        <taxon>organismal metagenomes</taxon>
    </lineage>
</organism>
<protein>
    <submittedName>
        <fullName evidence="1">Uncharacterized protein</fullName>
    </submittedName>
</protein>
<comment type="caution">
    <text evidence="1">The sequence shown here is derived from an EMBL/GenBank/DDBJ whole genome shotgun (WGS) entry which is preliminary data.</text>
</comment>
<dbReference type="EMBL" id="AJWZ01006381">
    <property type="protein sequence ID" value="EKC59945.1"/>
    <property type="molecule type" value="Genomic_DNA"/>
</dbReference>
<dbReference type="AlphaFoldDB" id="K1T1J8"/>
<reference evidence="1" key="1">
    <citation type="journal article" date="2013" name="Environ. Microbiol.">
        <title>Microbiota from the distal guts of lean and obese adolescents exhibit partial functional redundancy besides clear differences in community structure.</title>
        <authorList>
            <person name="Ferrer M."/>
            <person name="Ruiz A."/>
            <person name="Lanza F."/>
            <person name="Haange S.B."/>
            <person name="Oberbach A."/>
            <person name="Till H."/>
            <person name="Bargiela R."/>
            <person name="Campoy C."/>
            <person name="Segura M.T."/>
            <person name="Richter M."/>
            <person name="von Bergen M."/>
            <person name="Seifert J."/>
            <person name="Suarez A."/>
        </authorList>
    </citation>
    <scope>NUCLEOTIDE SEQUENCE</scope>
</reference>
<name>K1T1J8_9ZZZZ</name>
<feature type="non-terminal residue" evidence="1">
    <location>
        <position position="43"/>
    </location>
</feature>
<dbReference type="InterPro" id="IPR036412">
    <property type="entry name" value="HAD-like_sf"/>
</dbReference>
<dbReference type="SUPFAM" id="SSF56784">
    <property type="entry name" value="HAD-like"/>
    <property type="match status" value="1"/>
</dbReference>